<comment type="catalytic activity">
    <reaction evidence="17 18">
        <text>O-phospho-L-seryl-tRNA(Sec) + selenophosphate + H2O = L-selenocysteinyl-tRNA(Sec) + 2 phosphate</text>
        <dbReference type="Rhea" id="RHEA:25041"/>
        <dbReference type="Rhea" id="RHEA-COMP:9743"/>
        <dbReference type="Rhea" id="RHEA-COMP:9947"/>
        <dbReference type="ChEBI" id="CHEBI:15377"/>
        <dbReference type="ChEBI" id="CHEBI:16144"/>
        <dbReference type="ChEBI" id="CHEBI:43474"/>
        <dbReference type="ChEBI" id="CHEBI:78551"/>
        <dbReference type="ChEBI" id="CHEBI:78573"/>
        <dbReference type="EC" id="2.9.1.2"/>
    </reaction>
</comment>
<gene>
    <name evidence="21" type="ORF">O3P69_018073</name>
</gene>
<dbReference type="GO" id="GO:0005737">
    <property type="term" value="C:cytoplasm"/>
    <property type="evidence" value="ECO:0007669"/>
    <property type="project" value="UniProtKB-SubCell"/>
</dbReference>
<dbReference type="GO" id="GO:0001717">
    <property type="term" value="P:conversion of seryl-tRNAsec to selenocys-tRNAsec"/>
    <property type="evidence" value="ECO:0007669"/>
    <property type="project" value="UniProtKB-UniRule"/>
</dbReference>
<accession>A0AAW0TIG1</accession>
<comment type="pathway">
    <text evidence="3 18">Aminoacyl-tRNA biosynthesis; selenocysteinyl-tRNA(Sec) biosynthesis; selenocysteinyl-tRNA(Sec) from L-seryl-tRNA(Sec) (archaeal/eukaryal route): step 2/2.</text>
</comment>
<evidence type="ECO:0000256" key="15">
    <source>
        <dbReference type="ARBA" id="ARBA00032048"/>
    </source>
</evidence>
<keyword evidence="8 18" id="KW-0808">Transferase</keyword>
<comment type="similarity">
    <text evidence="4 18">Belongs to the SepSecS family.</text>
</comment>
<dbReference type="InterPro" id="IPR015424">
    <property type="entry name" value="PyrdxlP-dep_Trfase"/>
</dbReference>
<evidence type="ECO:0000256" key="17">
    <source>
        <dbReference type="ARBA" id="ARBA00048808"/>
    </source>
</evidence>
<feature type="binding site" evidence="19">
    <location>
        <position position="392"/>
    </location>
    <ligand>
        <name>tRNA</name>
        <dbReference type="ChEBI" id="CHEBI:17843"/>
    </ligand>
</feature>
<reference evidence="21 22" key="1">
    <citation type="submission" date="2023-03" db="EMBL/GenBank/DDBJ databases">
        <title>High-quality genome of Scylla paramamosain provides insights in environmental adaptation.</title>
        <authorList>
            <person name="Zhang L."/>
        </authorList>
    </citation>
    <scope>NUCLEOTIDE SEQUENCE [LARGE SCALE GENOMIC DNA]</scope>
    <source>
        <strain evidence="21">LZ_2023a</strain>
        <tissue evidence="21">Muscle</tissue>
    </source>
</reference>
<dbReference type="AlphaFoldDB" id="A0AAW0TIG1"/>
<dbReference type="PANTHER" id="PTHR12944">
    <property type="entry name" value="SOLUBLE LIVER ANTIGEN/LIVER PANCREAS ANTIGEN"/>
    <property type="match status" value="1"/>
</dbReference>
<keyword evidence="9 18" id="KW-0694">RNA-binding</keyword>
<dbReference type="Pfam" id="PF05889">
    <property type="entry name" value="SepSecS"/>
    <property type="match status" value="1"/>
</dbReference>
<evidence type="ECO:0000313" key="22">
    <source>
        <dbReference type="Proteomes" id="UP001487740"/>
    </source>
</evidence>
<dbReference type="InterPro" id="IPR008829">
    <property type="entry name" value="SepSecS/SepCysS"/>
</dbReference>
<evidence type="ECO:0000256" key="8">
    <source>
        <dbReference type="ARBA" id="ARBA00022679"/>
    </source>
</evidence>
<dbReference type="PANTHER" id="PTHR12944:SF2">
    <property type="entry name" value="O-PHOSPHOSERYL-TRNA(SEC) SELENIUM TRANSFERASE"/>
    <property type="match status" value="1"/>
</dbReference>
<dbReference type="GO" id="GO:0001514">
    <property type="term" value="P:selenocysteine incorporation"/>
    <property type="evidence" value="ECO:0007669"/>
    <property type="project" value="TreeGrafter"/>
</dbReference>
<protein>
    <recommendedName>
        <fullName evidence="6 18">O-phosphoseryl-tRNA(Sec) selenium transferase</fullName>
        <ecNumber evidence="5 18">2.9.1.2</ecNumber>
    </recommendedName>
    <alternativeName>
        <fullName evidence="14 18">Selenocysteine synthase</fullName>
    </alternativeName>
    <alternativeName>
        <fullName evidence="15 18">Selenocysteinyl-tRNA(Sec) synthase</fullName>
    </alternativeName>
    <alternativeName>
        <fullName evidence="16 18">Sep-tRNA:Sec-tRNA synthase</fullName>
    </alternativeName>
</protein>
<evidence type="ECO:0000256" key="9">
    <source>
        <dbReference type="ARBA" id="ARBA00022884"/>
    </source>
</evidence>
<evidence type="ECO:0000313" key="21">
    <source>
        <dbReference type="EMBL" id="KAK8387159.1"/>
    </source>
</evidence>
<feature type="binding site" evidence="19">
    <location>
        <position position="75"/>
    </location>
    <ligand>
        <name>pyridoxal 5'-phosphate</name>
        <dbReference type="ChEBI" id="CHEBI:597326"/>
    </ligand>
</feature>
<organism evidence="21 22">
    <name type="scientific">Scylla paramamosain</name>
    <name type="common">Mud crab</name>
    <dbReference type="NCBI Taxonomy" id="85552"/>
    <lineage>
        <taxon>Eukaryota</taxon>
        <taxon>Metazoa</taxon>
        <taxon>Ecdysozoa</taxon>
        <taxon>Arthropoda</taxon>
        <taxon>Crustacea</taxon>
        <taxon>Multicrustacea</taxon>
        <taxon>Malacostraca</taxon>
        <taxon>Eumalacostraca</taxon>
        <taxon>Eucarida</taxon>
        <taxon>Decapoda</taxon>
        <taxon>Pleocyemata</taxon>
        <taxon>Brachyura</taxon>
        <taxon>Eubrachyura</taxon>
        <taxon>Portunoidea</taxon>
        <taxon>Portunidae</taxon>
        <taxon>Portuninae</taxon>
        <taxon>Scylla</taxon>
    </lineage>
</organism>
<comment type="cofactor">
    <cofactor evidence="1 18 20">
        <name>pyridoxal 5'-phosphate</name>
        <dbReference type="ChEBI" id="CHEBI:597326"/>
    </cofactor>
</comment>
<evidence type="ECO:0000256" key="14">
    <source>
        <dbReference type="ARBA" id="ARBA00030669"/>
    </source>
</evidence>
<keyword evidence="12 18" id="KW-0711">Selenium</keyword>
<keyword evidence="18" id="KW-0963">Cytoplasm</keyword>
<feature type="binding site" evidence="19">
    <location>
        <position position="98"/>
    </location>
    <ligand>
        <name>substrate</name>
    </ligand>
</feature>
<evidence type="ECO:0000256" key="7">
    <source>
        <dbReference type="ARBA" id="ARBA00022555"/>
    </source>
</evidence>
<evidence type="ECO:0000256" key="18">
    <source>
        <dbReference type="PIRNR" id="PIRNR017689"/>
    </source>
</evidence>
<dbReference type="Gene3D" id="3.40.640.10">
    <property type="entry name" value="Type I PLP-dependent aspartate aminotransferase-like (Major domain)"/>
    <property type="match status" value="1"/>
</dbReference>
<evidence type="ECO:0000256" key="10">
    <source>
        <dbReference type="ARBA" id="ARBA00022898"/>
    </source>
</evidence>
<dbReference type="GO" id="GO:0098621">
    <property type="term" value="F:O-phosphoseryl-tRNA(Sec) selenium transferase activity"/>
    <property type="evidence" value="ECO:0007669"/>
    <property type="project" value="UniProtKB-EC"/>
</dbReference>
<dbReference type="GO" id="GO:0000049">
    <property type="term" value="F:tRNA binding"/>
    <property type="evidence" value="ECO:0007669"/>
    <property type="project" value="UniProtKB-UniRule"/>
</dbReference>
<evidence type="ECO:0000256" key="13">
    <source>
        <dbReference type="ARBA" id="ARBA00026053"/>
    </source>
</evidence>
<comment type="subunit">
    <text evidence="13">Homotetramer formed by a catalytic dimer and a non-catalytic dimer serving as a binding platform that orients tRNASec for catalysis. Each tetramer binds the CCA ends of two tRNAs which point to the active sites of the catalytic dimer.</text>
</comment>
<dbReference type="InterPro" id="IPR015421">
    <property type="entry name" value="PyrdxlP-dep_Trfase_major"/>
</dbReference>
<keyword evidence="11 18" id="KW-0648">Protein biosynthesis</keyword>
<keyword evidence="22" id="KW-1185">Reference proteome</keyword>
<comment type="function">
    <text evidence="2 18">Converts O-phosphoseryl-tRNA(Sec) to selenocysteinyl-tRNA(Sec) required for selenoprotein biosynthesis.</text>
</comment>
<evidence type="ECO:0000256" key="4">
    <source>
        <dbReference type="ARBA" id="ARBA00007037"/>
    </source>
</evidence>
<dbReference type="NCBIfam" id="TIGR03531">
    <property type="entry name" value="selenium_SpcS"/>
    <property type="match status" value="1"/>
</dbReference>
<dbReference type="EMBL" id="JARAKH010000030">
    <property type="protein sequence ID" value="KAK8387159.1"/>
    <property type="molecule type" value="Genomic_DNA"/>
</dbReference>
<dbReference type="EC" id="2.9.1.2" evidence="5 18"/>
<evidence type="ECO:0000256" key="6">
    <source>
        <dbReference type="ARBA" id="ARBA00021963"/>
    </source>
</evidence>
<evidence type="ECO:0000256" key="5">
    <source>
        <dbReference type="ARBA" id="ARBA00012464"/>
    </source>
</evidence>
<feature type="binding site" evidence="19">
    <location>
        <position position="313"/>
    </location>
    <ligand>
        <name>substrate</name>
    </ligand>
</feature>
<comment type="caution">
    <text evidence="21">The sequence shown here is derived from an EMBL/GenBank/DDBJ whole genome shotgun (WGS) entry which is preliminary data.</text>
</comment>
<sequence>MDAESLRLAERFLPSTYLKQARDADISRRSRIHQLLEKRKCPDEGWDDQTIEGLLVDLSKMDSNNFPANCGVGERESRIFSGLVAQRHYRLGHGIGRSGDISEVQPKAAGSSLLNKLTNAMVLDLIRRIGIRGTQACLVMPMATGMTVMMTLLSLRESRPQAKYVLWPRIDQKSCLKAIVTAGYQVVVIENVLEGDELRTDVPALKEKVSTLSPENVAAILTTTSCFAPRGVDRLEEVAKICKEHDIPHIVNNAYGLQSTKCLHHIQQAGRVGRVDAFIQSTDKNFMVPVGGAVVAGFDAQFIEHIGKMYPGRASVSPVLDLFITLLSMGVQGYTSLMTQRSEHMDYLRTRLEEVANGFDLQLLLTKNNPISMGLTIPKGVGTELGSQLFLRGVSGVRVVTPNQIKTIAGVTLKGWGAHHPNYPHGYLTAAAALGMTKADVDTFMGRLEKCLKKISSKLRERGAEDDNGVESQ</sequence>
<evidence type="ECO:0000256" key="2">
    <source>
        <dbReference type="ARBA" id="ARBA00002552"/>
    </source>
</evidence>
<proteinExistence type="inferred from homology"/>
<feature type="modified residue" description="N6-(pyridoxal phosphate)lysine" evidence="20">
    <location>
        <position position="284"/>
    </location>
</feature>
<name>A0AAW0TIG1_SCYPA</name>
<dbReference type="PIRSF" id="PIRSF017689">
    <property type="entry name" value="SepSecS"/>
    <property type="match status" value="1"/>
</dbReference>
<evidence type="ECO:0000256" key="19">
    <source>
        <dbReference type="PIRSR" id="PIRSR017689-1"/>
    </source>
</evidence>
<feature type="binding site" evidence="19">
    <location>
        <position position="105"/>
    </location>
    <ligand>
        <name>substrate</name>
    </ligand>
</feature>
<evidence type="ECO:0000256" key="1">
    <source>
        <dbReference type="ARBA" id="ARBA00001933"/>
    </source>
</evidence>
<keyword evidence="10 18" id="KW-0663">Pyridoxal phosphate</keyword>
<dbReference type="InterPro" id="IPR019872">
    <property type="entry name" value="Sec-tRNA_Se_transferase"/>
</dbReference>
<evidence type="ECO:0000256" key="11">
    <source>
        <dbReference type="ARBA" id="ARBA00022917"/>
    </source>
</evidence>
<evidence type="ECO:0000256" key="12">
    <source>
        <dbReference type="ARBA" id="ARBA00023266"/>
    </source>
</evidence>
<feature type="site" description="May act as a substrate filter by repelling compounds with a negatively charged alpha-carboxylate" evidence="20">
    <location>
        <position position="74"/>
    </location>
</feature>
<evidence type="ECO:0000256" key="16">
    <source>
        <dbReference type="ARBA" id="ARBA00032693"/>
    </source>
</evidence>
<dbReference type="Proteomes" id="UP001487740">
    <property type="component" value="Unassembled WGS sequence"/>
</dbReference>
<evidence type="ECO:0000256" key="3">
    <source>
        <dbReference type="ARBA" id="ARBA00004822"/>
    </source>
</evidence>
<feature type="binding site" evidence="19">
    <location>
        <position position="97"/>
    </location>
    <ligand>
        <name>substrate</name>
    </ligand>
</feature>
<comment type="subcellular location">
    <subcellularLocation>
        <location evidence="18">Cytoplasm</location>
    </subcellularLocation>
</comment>
<dbReference type="SUPFAM" id="SSF53383">
    <property type="entry name" value="PLP-dependent transferases"/>
    <property type="match status" value="1"/>
</dbReference>
<keyword evidence="7 18" id="KW-0820">tRNA-binding</keyword>
<feature type="binding site" evidence="19">
    <location>
        <position position="271"/>
    </location>
    <ligand>
        <name>tRNA</name>
        <dbReference type="ChEBI" id="CHEBI:17843"/>
    </ligand>
</feature>
<evidence type="ECO:0000256" key="20">
    <source>
        <dbReference type="PIRSR" id="PIRSR017689-50"/>
    </source>
</evidence>